<gene>
    <name evidence="1" type="ORF">K9W46_09265</name>
</gene>
<proteinExistence type="predicted"/>
<dbReference type="EMBL" id="CP084167">
    <property type="protein sequence ID" value="UJG42575.1"/>
    <property type="molecule type" value="Genomic_DNA"/>
</dbReference>
<organism evidence="1">
    <name type="scientific">Candidatus Heimdallarchaeum endolithica</name>
    <dbReference type="NCBI Taxonomy" id="2876572"/>
    <lineage>
        <taxon>Archaea</taxon>
        <taxon>Promethearchaeati</taxon>
        <taxon>Candidatus Heimdallarchaeota</taxon>
        <taxon>Candidatus Heimdallarchaeia (ex Rinke et al. 2021) (nom. nud.)</taxon>
        <taxon>Candidatus Heimdallarchaeales</taxon>
        <taxon>Candidatus Heimdallarchaeaceae</taxon>
        <taxon>Candidatus Heimdallarchaeum</taxon>
    </lineage>
</organism>
<dbReference type="Proteomes" id="UP001200513">
    <property type="component" value="Chromosome"/>
</dbReference>
<evidence type="ECO:0000313" key="1">
    <source>
        <dbReference type="EMBL" id="UJG42575.1"/>
    </source>
</evidence>
<dbReference type="AlphaFoldDB" id="A0A9Y1BPM1"/>
<protein>
    <submittedName>
        <fullName evidence="1">Uncharacterized protein</fullName>
    </submittedName>
</protein>
<accession>A0A9Y1BPM1</accession>
<reference evidence="1" key="1">
    <citation type="journal article" date="2022" name="Nat. Microbiol.">
        <title>Unique mobile elements and scalable gene flow at the prokaryote-eukaryote boundary revealed by circularized Asgard archaea genomes.</title>
        <authorList>
            <person name="Wu F."/>
            <person name="Speth D.R."/>
            <person name="Philosof A."/>
            <person name="Cremiere A."/>
            <person name="Narayanan A."/>
            <person name="Barco R.A."/>
            <person name="Connon S.A."/>
            <person name="Amend J.P."/>
            <person name="Antoshechkin I.A."/>
            <person name="Orphan V.J."/>
        </authorList>
    </citation>
    <scope>NUCLEOTIDE SEQUENCE</scope>
    <source>
        <strain evidence="1">PR6</strain>
    </source>
</reference>
<name>A0A9Y1BPM1_9ARCH</name>
<sequence>MLQGQERWDKIEELKKQGFTYSEIAPIIGLGSGKAVSVWVARNRSKYESGKSQPRKKRTERVKRFPQVYDEKQIYNLHKEEIEKGESLDISQFNNEDIETFLISILNLCDVDVTKFHIHKDEENERWTVGILAELKSRNKTIFPYSVRIRTTAAIGKYLPELKDQEEIEKKRVIASKIKSVAQEVEILSAAMGENNTE</sequence>